<evidence type="ECO:0000256" key="1">
    <source>
        <dbReference type="SAM" id="MobiDB-lite"/>
    </source>
</evidence>
<dbReference type="AlphaFoldDB" id="A0A9Q3KPN9"/>
<dbReference type="Proteomes" id="UP000765509">
    <property type="component" value="Unassembled WGS sequence"/>
</dbReference>
<proteinExistence type="predicted"/>
<reference evidence="2" key="1">
    <citation type="submission" date="2021-03" db="EMBL/GenBank/DDBJ databases">
        <title>Draft genome sequence of rust myrtle Austropuccinia psidii MF-1, a brazilian biotype.</title>
        <authorList>
            <person name="Quecine M.C."/>
            <person name="Pachon D.M.R."/>
            <person name="Bonatelli M.L."/>
            <person name="Correr F.H."/>
            <person name="Franceschini L.M."/>
            <person name="Leite T.F."/>
            <person name="Margarido G.R.A."/>
            <person name="Almeida C.A."/>
            <person name="Ferrarezi J.A."/>
            <person name="Labate C.A."/>
        </authorList>
    </citation>
    <scope>NUCLEOTIDE SEQUENCE</scope>
    <source>
        <strain evidence="2">MF-1</strain>
    </source>
</reference>
<name>A0A9Q3KPN9_9BASI</name>
<keyword evidence="3" id="KW-1185">Reference proteome</keyword>
<accession>A0A9Q3KPN9</accession>
<sequence>MFPGGPILDGPFPLVIGICIPVHIFQFPGSKKRVVVKIIQNVSYLTENPDAEGSDELNGEGVELLNEYTGKFTNSSPTQLPFKNLKSKIIPSTPRKIQPFIPSIPSSIPSPSQNPSTATPSLASPISPPHSPSQNITNACLPQITTCEQHHLKHRR</sequence>
<dbReference type="EMBL" id="AVOT02113902">
    <property type="protein sequence ID" value="MBW0582955.1"/>
    <property type="molecule type" value="Genomic_DNA"/>
</dbReference>
<organism evidence="2 3">
    <name type="scientific">Austropuccinia psidii MF-1</name>
    <dbReference type="NCBI Taxonomy" id="1389203"/>
    <lineage>
        <taxon>Eukaryota</taxon>
        <taxon>Fungi</taxon>
        <taxon>Dikarya</taxon>
        <taxon>Basidiomycota</taxon>
        <taxon>Pucciniomycotina</taxon>
        <taxon>Pucciniomycetes</taxon>
        <taxon>Pucciniales</taxon>
        <taxon>Sphaerophragmiaceae</taxon>
        <taxon>Austropuccinia</taxon>
    </lineage>
</organism>
<feature type="region of interest" description="Disordered" evidence="1">
    <location>
        <begin position="100"/>
        <end position="137"/>
    </location>
</feature>
<feature type="compositionally biased region" description="Low complexity" evidence="1">
    <location>
        <begin position="100"/>
        <end position="116"/>
    </location>
</feature>
<evidence type="ECO:0000313" key="2">
    <source>
        <dbReference type="EMBL" id="MBW0582955.1"/>
    </source>
</evidence>
<evidence type="ECO:0000313" key="3">
    <source>
        <dbReference type="Proteomes" id="UP000765509"/>
    </source>
</evidence>
<protein>
    <submittedName>
        <fullName evidence="2">Uncharacterized protein</fullName>
    </submittedName>
</protein>
<gene>
    <name evidence="2" type="ORF">O181_122670</name>
</gene>
<comment type="caution">
    <text evidence="2">The sequence shown here is derived from an EMBL/GenBank/DDBJ whole genome shotgun (WGS) entry which is preliminary data.</text>
</comment>